<dbReference type="EMBL" id="JALLPJ020000394">
    <property type="protein sequence ID" value="KAL3793389.1"/>
    <property type="molecule type" value="Genomic_DNA"/>
</dbReference>
<gene>
    <name evidence="1" type="ORF">ACHAWO_003081</name>
</gene>
<comment type="caution">
    <text evidence="1">The sequence shown here is derived from an EMBL/GenBank/DDBJ whole genome shotgun (WGS) entry which is preliminary data.</text>
</comment>
<evidence type="ECO:0000313" key="2">
    <source>
        <dbReference type="Proteomes" id="UP001530400"/>
    </source>
</evidence>
<sequence length="141" mass="15222">MPLRHSSWKEHLLAKSNSVEGLTGNENFGSFPAATAKTTIQADALLKNLTEEGSVLLAATDDSKKLTLLHQLKNFDGTRTRPINKIVALSGTTVDSKILCRSCSVEVGVGSFGFLDFRRSLEKSVSSGNPKDSLGVQCTRR</sequence>
<reference evidence="1 2" key="1">
    <citation type="submission" date="2024-10" db="EMBL/GenBank/DDBJ databases">
        <title>Updated reference genomes for cyclostephanoid diatoms.</title>
        <authorList>
            <person name="Roberts W.R."/>
            <person name="Alverson A.J."/>
        </authorList>
    </citation>
    <scope>NUCLEOTIDE SEQUENCE [LARGE SCALE GENOMIC DNA]</scope>
    <source>
        <strain evidence="1 2">AJA010-31</strain>
    </source>
</reference>
<dbReference type="AlphaFoldDB" id="A0ABD3PZ40"/>
<keyword evidence="2" id="KW-1185">Reference proteome</keyword>
<protein>
    <submittedName>
        <fullName evidence="1">Uncharacterized protein</fullName>
    </submittedName>
</protein>
<accession>A0ABD3PZ40</accession>
<dbReference type="Proteomes" id="UP001530400">
    <property type="component" value="Unassembled WGS sequence"/>
</dbReference>
<evidence type="ECO:0000313" key="1">
    <source>
        <dbReference type="EMBL" id="KAL3793389.1"/>
    </source>
</evidence>
<name>A0ABD3PZ40_9STRA</name>
<proteinExistence type="predicted"/>
<organism evidence="1 2">
    <name type="scientific">Cyclotella atomus</name>
    <dbReference type="NCBI Taxonomy" id="382360"/>
    <lineage>
        <taxon>Eukaryota</taxon>
        <taxon>Sar</taxon>
        <taxon>Stramenopiles</taxon>
        <taxon>Ochrophyta</taxon>
        <taxon>Bacillariophyta</taxon>
        <taxon>Coscinodiscophyceae</taxon>
        <taxon>Thalassiosirophycidae</taxon>
        <taxon>Stephanodiscales</taxon>
        <taxon>Stephanodiscaceae</taxon>
        <taxon>Cyclotella</taxon>
    </lineage>
</organism>